<evidence type="ECO:0000256" key="2">
    <source>
        <dbReference type="ARBA" id="ARBA00022692"/>
    </source>
</evidence>
<dbReference type="Pfam" id="PF01490">
    <property type="entry name" value="Aa_trans"/>
    <property type="match status" value="2"/>
</dbReference>
<dbReference type="Proteomes" id="UP000095280">
    <property type="component" value="Unplaced"/>
</dbReference>
<evidence type="ECO:0000256" key="1">
    <source>
        <dbReference type="ARBA" id="ARBA00004141"/>
    </source>
</evidence>
<dbReference type="WBParaSite" id="maker-uti_cns_0002669-snap-gene-0.9-mRNA-1">
    <property type="protein sequence ID" value="maker-uti_cns_0002669-snap-gene-0.9-mRNA-1"/>
    <property type="gene ID" value="maker-uti_cns_0002669-snap-gene-0.9"/>
</dbReference>
<reference evidence="8" key="1">
    <citation type="submission" date="2016-11" db="UniProtKB">
        <authorList>
            <consortium name="WormBaseParasite"/>
        </authorList>
    </citation>
    <scope>IDENTIFICATION</scope>
</reference>
<dbReference type="GO" id="GO:0016020">
    <property type="term" value="C:membrane"/>
    <property type="evidence" value="ECO:0007669"/>
    <property type="project" value="UniProtKB-SubCell"/>
</dbReference>
<dbReference type="PANTHER" id="PTHR16189:SF0">
    <property type="entry name" value="TRANSMEMBRANE PROTEIN 104"/>
    <property type="match status" value="1"/>
</dbReference>
<dbReference type="AlphaFoldDB" id="A0A1I8GPA7"/>
<keyword evidence="5" id="KW-0325">Glycoprotein</keyword>
<keyword evidence="4" id="KW-0472">Membrane</keyword>
<dbReference type="InterPro" id="IPR013057">
    <property type="entry name" value="AA_transpt_TM"/>
</dbReference>
<keyword evidence="7" id="KW-1185">Reference proteome</keyword>
<proteinExistence type="inferred from homology"/>
<evidence type="ECO:0000256" key="5">
    <source>
        <dbReference type="ARBA" id="ARBA00023180"/>
    </source>
</evidence>
<organism evidence="7 8">
    <name type="scientific">Macrostomum lignano</name>
    <dbReference type="NCBI Taxonomy" id="282301"/>
    <lineage>
        <taxon>Eukaryota</taxon>
        <taxon>Metazoa</taxon>
        <taxon>Spiralia</taxon>
        <taxon>Lophotrochozoa</taxon>
        <taxon>Platyhelminthes</taxon>
        <taxon>Rhabditophora</taxon>
        <taxon>Macrostomorpha</taxon>
        <taxon>Macrostomida</taxon>
        <taxon>Macrostomidae</taxon>
        <taxon>Macrostomum</taxon>
    </lineage>
</organism>
<accession>A0A1I8GPA7</accession>
<evidence type="ECO:0000256" key="4">
    <source>
        <dbReference type="ARBA" id="ARBA00023136"/>
    </source>
</evidence>
<protein>
    <submittedName>
        <fullName evidence="8">Transmembrane protein 104</fullName>
    </submittedName>
</protein>
<dbReference type="PANTHER" id="PTHR16189">
    <property type="entry name" value="TRANSMEMBRANE PROTEIN 104-RELATED"/>
    <property type="match status" value="1"/>
</dbReference>
<evidence type="ECO:0000313" key="7">
    <source>
        <dbReference type="Proteomes" id="UP000095280"/>
    </source>
</evidence>
<keyword evidence="2" id="KW-0812">Transmembrane</keyword>
<keyword evidence="3" id="KW-1133">Transmembrane helix</keyword>
<evidence type="ECO:0000313" key="8">
    <source>
        <dbReference type="WBParaSite" id="maker-uti_cns_0002669-snap-gene-0.9-mRNA-1"/>
    </source>
</evidence>
<comment type="similarity">
    <text evidence="6">Belongs to the TMEM104 family.</text>
</comment>
<name>A0A1I8GPA7_9PLAT</name>
<sequence>MAGQLGSNNGGQAEASYRPLTGMVFIFNLIVGTGALTLPKAFAIAGWLAGGLTIVCLAFLSFITVSYIVEVMSTTNALVKRQDEQRLTDTDSLNSESSPLIRSSADSFGNEVDELRYPGRTVQSAAPTTPSADSMPFEITRRFELGQMAHMYFNSYLIVAFYAVICIYLYGDLAIYAVAVPKSLRDVACTYNPYWPNASSADTDNRTETDYCWSPQSGLTRRDAYRLFVGAFSLLVCPFAFFNVQKTKYLQVATSLSRWLAFGVMLTLAAATLAIGQGSGHPGPVNWTRIPQLFGASVYSFMCHHSLPALLTPMSPKRHLRLVLLADFSLILVFYLSLAYTGIFAFGHLEDLYTLNFQPGRRLAIGVWQPVRYFLALFPVFALSTSFPIIAITLRGNLKALFGLIRSRAGGGSNGRQFHWLVEKAAFPLLAVGPPVALAFVTSSVDALVNYTGSYAGALLQYAVPALLLHYSRRKAASQLPPLDADNRYAPIHASPFGHPACLVAILGWTLACMALVTADHLMEDAALANVTASGPRVSGLRPALTLQLN</sequence>
<evidence type="ECO:0000256" key="3">
    <source>
        <dbReference type="ARBA" id="ARBA00022989"/>
    </source>
</evidence>
<evidence type="ECO:0000256" key="6">
    <source>
        <dbReference type="ARBA" id="ARBA00038166"/>
    </source>
</evidence>
<comment type="subcellular location">
    <subcellularLocation>
        <location evidence="1">Membrane</location>
        <topology evidence="1">Multi-pass membrane protein</topology>
    </subcellularLocation>
</comment>
<dbReference type="OrthoDB" id="294541at2759"/>